<dbReference type="CDD" id="cd09179">
    <property type="entry name" value="PLDc_N_DEXD_a"/>
    <property type="match status" value="1"/>
</dbReference>
<dbReference type="SUPFAM" id="SSF52540">
    <property type="entry name" value="P-loop containing nucleoside triphosphate hydrolases"/>
    <property type="match status" value="2"/>
</dbReference>
<gene>
    <name evidence="8" type="ORF">CQW49_13935</name>
</gene>
<dbReference type="Pfam" id="PF00271">
    <property type="entry name" value="Helicase_C"/>
    <property type="match status" value="1"/>
</dbReference>
<dbReference type="InterPro" id="IPR001650">
    <property type="entry name" value="Helicase_C-like"/>
</dbReference>
<dbReference type="InterPro" id="IPR038718">
    <property type="entry name" value="SNF2-like_sf"/>
</dbReference>
<reference evidence="9" key="1">
    <citation type="submission" date="2017-10" db="EMBL/GenBank/DDBJ databases">
        <title>Completed PacBio SMRT sequence of Methylosinus trichosporium OB3b reveals presence of a third large plasmid.</title>
        <authorList>
            <person name="Charles T.C."/>
            <person name="Lynch M.D.J."/>
            <person name="Heil J.R."/>
            <person name="Cheng J."/>
        </authorList>
    </citation>
    <scope>NUCLEOTIDE SEQUENCE [LARGE SCALE GENOMIC DNA]</scope>
    <source>
        <strain evidence="9">OB3b</strain>
    </source>
</reference>
<evidence type="ECO:0000259" key="7">
    <source>
        <dbReference type="PROSITE" id="PS51194"/>
    </source>
</evidence>
<dbReference type="EMBL" id="CP023737">
    <property type="protein sequence ID" value="ATQ68860.1"/>
    <property type="molecule type" value="Genomic_DNA"/>
</dbReference>
<evidence type="ECO:0000313" key="8">
    <source>
        <dbReference type="EMBL" id="ATQ68860.1"/>
    </source>
</evidence>
<feature type="domain" description="Helicase C-terminal" evidence="7">
    <location>
        <begin position="752"/>
        <end position="921"/>
    </location>
</feature>
<dbReference type="Gene3D" id="3.40.50.10810">
    <property type="entry name" value="Tandem AAA-ATPase domain"/>
    <property type="match status" value="1"/>
</dbReference>
<dbReference type="REBASE" id="223121">
    <property type="entry name" value="MtrOB3bORF13930P"/>
</dbReference>
<dbReference type="GO" id="GO:0016787">
    <property type="term" value="F:hydrolase activity"/>
    <property type="evidence" value="ECO:0007669"/>
    <property type="project" value="UniProtKB-KW"/>
</dbReference>
<dbReference type="CDD" id="cd18011">
    <property type="entry name" value="DEXDc_RapA"/>
    <property type="match status" value="1"/>
</dbReference>
<evidence type="ECO:0000256" key="1">
    <source>
        <dbReference type="ARBA" id="ARBA00022741"/>
    </source>
</evidence>
<feature type="region of interest" description="Disordered" evidence="5">
    <location>
        <begin position="233"/>
        <end position="265"/>
    </location>
</feature>
<dbReference type="SMART" id="SM00487">
    <property type="entry name" value="DEXDc"/>
    <property type="match status" value="1"/>
</dbReference>
<dbReference type="PROSITE" id="PS51192">
    <property type="entry name" value="HELICASE_ATP_BIND_1"/>
    <property type="match status" value="1"/>
</dbReference>
<dbReference type="GO" id="GO:0005524">
    <property type="term" value="F:ATP binding"/>
    <property type="evidence" value="ECO:0007669"/>
    <property type="project" value="UniProtKB-KW"/>
</dbReference>
<dbReference type="PANTHER" id="PTHR45766:SF6">
    <property type="entry name" value="SWI_SNF-RELATED MATRIX-ASSOCIATED ACTIN-DEPENDENT REGULATOR OF CHROMATIN SUBFAMILY A-LIKE PROTEIN 1"/>
    <property type="match status" value="1"/>
</dbReference>
<dbReference type="AlphaFoldDB" id="A0A2D2D1J7"/>
<accession>A0A2D2D1J7</accession>
<organism evidence="8 9">
    <name type="scientific">Methylosinus trichosporium (strain ATCC 35070 / NCIMB 11131 / UNIQEM 75 / OB3b)</name>
    <dbReference type="NCBI Taxonomy" id="595536"/>
    <lineage>
        <taxon>Bacteria</taxon>
        <taxon>Pseudomonadati</taxon>
        <taxon>Pseudomonadota</taxon>
        <taxon>Alphaproteobacteria</taxon>
        <taxon>Hyphomicrobiales</taxon>
        <taxon>Methylocystaceae</taxon>
        <taxon>Methylosinus</taxon>
    </lineage>
</organism>
<dbReference type="InterPro" id="IPR014001">
    <property type="entry name" value="Helicase_ATP-bd"/>
</dbReference>
<dbReference type="InterPro" id="IPR049730">
    <property type="entry name" value="SNF2/RAD54-like_C"/>
</dbReference>
<evidence type="ECO:0000256" key="5">
    <source>
        <dbReference type="SAM" id="MobiDB-lite"/>
    </source>
</evidence>
<evidence type="ECO:0000313" key="9">
    <source>
        <dbReference type="Proteomes" id="UP000230709"/>
    </source>
</evidence>
<dbReference type="SMART" id="SM00490">
    <property type="entry name" value="HELICc"/>
    <property type="match status" value="1"/>
</dbReference>
<dbReference type="InterPro" id="IPR057342">
    <property type="entry name" value="DEXDc_RapA"/>
</dbReference>
<dbReference type="Pfam" id="PF00176">
    <property type="entry name" value="SNF2-rel_dom"/>
    <property type="match status" value="1"/>
</dbReference>
<keyword evidence="3 8" id="KW-0347">Helicase</keyword>
<dbReference type="InterPro" id="IPR027417">
    <property type="entry name" value="P-loop_NTPase"/>
</dbReference>
<evidence type="ECO:0000256" key="4">
    <source>
        <dbReference type="ARBA" id="ARBA00022840"/>
    </source>
</evidence>
<keyword evidence="9" id="KW-1185">Reference proteome</keyword>
<evidence type="ECO:0000256" key="2">
    <source>
        <dbReference type="ARBA" id="ARBA00022801"/>
    </source>
</evidence>
<feature type="domain" description="Helicase ATP-binding" evidence="6">
    <location>
        <begin position="311"/>
        <end position="497"/>
    </location>
</feature>
<dbReference type="PROSITE" id="PS51194">
    <property type="entry name" value="HELICASE_CTER"/>
    <property type="match status" value="1"/>
</dbReference>
<keyword evidence="4" id="KW-0067">ATP-binding</keyword>
<dbReference type="GO" id="GO:0004386">
    <property type="term" value="F:helicase activity"/>
    <property type="evidence" value="ECO:0007669"/>
    <property type="project" value="UniProtKB-KW"/>
</dbReference>
<dbReference type="InterPro" id="IPR000330">
    <property type="entry name" value="SNF2_N"/>
</dbReference>
<protein>
    <submittedName>
        <fullName evidence="8">Helicase</fullName>
    </submittedName>
</protein>
<dbReference type="Gene3D" id="3.40.50.300">
    <property type="entry name" value="P-loop containing nucleotide triphosphate hydrolases"/>
    <property type="match status" value="1"/>
</dbReference>
<name>A0A2D2D1J7_METT3</name>
<dbReference type="CDD" id="cd18793">
    <property type="entry name" value="SF2_C_SNF"/>
    <property type="match status" value="1"/>
</dbReference>
<keyword evidence="1" id="KW-0547">Nucleotide-binding</keyword>
<keyword evidence="2" id="KW-0378">Hydrolase</keyword>
<dbReference type="PANTHER" id="PTHR45766">
    <property type="entry name" value="DNA ANNEALING HELICASE AND ENDONUCLEASE ZRANB3 FAMILY MEMBER"/>
    <property type="match status" value="1"/>
</dbReference>
<evidence type="ECO:0000259" key="6">
    <source>
        <dbReference type="PROSITE" id="PS51192"/>
    </source>
</evidence>
<sequence>MTLLRDHAWKLKYTPDDGNLARQFYVPALNSATRYDRKTGYFTAPALALAARGIENIVLNGGRMRLLVGCTLGEAEVQAIERGESLRETVERRLLAMPEWSADPAQIDALELLAWMIANDHLAVRLSIPCDLDRRPIAQDVIFHEKSGVIEDKTGDRIAFAGSINETLQGWMRNWESFSVFTSWRDLERVEIEEENFAKVWANRAQTLLTIDVPSAVKDRLLQFLPDPERLPSRLEGNDGVLAGAGQRSPAAPIEPSTNSPAVDAAVTESDRQAVWERIAKAATLPNGGERVGEATSAIVPWPHQIRAFDRMYRHWPPKLLIADEVGLGKTIETGLLLRQAWLAGRAKRILVLAPKSVCKQWQIELREKFNLNWPIYDGQTLAWCPSPARRHNVEREVGRDEWHKEPFVIMSSHLARRRDRQSELLSAEKWDLVIVDEAHHARRRAAGTGQDNRPNALLRLLRGLKDNTEGLVLLTATPMQVHPVELWDLLSLLGMPAAWTETAFVRFFEEVRQDAMPNERLEWLAALFRAYEIYYGQTSSEDAARFTGLGKIKLRRVLEALRDQASTPRRQLSPEERRGAAKLMARSSPVRALVSRHTRELLRRYHKAGLIDTSVATRRVADSFIDLSPDEQTLYRRVEDYISETYNKASPDEKNSVGFVMTIYRRRLASSFHALRTTLEARRTGVSGSLANIDDVRVDEDVADYVEAGDEDATEKLTEAERRVLAAEEVDTIDAIVGAIARLPTDTKARQLVDEIRDLEAAGYRQVIVFTQYTDTMDYLRDHLFDATGKVVMCFSGRGGEIRAHDGGWKQISREEVKARFKKGAADVLVCTDAAAEGLNFQFCGALINYDMPWNPMRVEQRIGRIDRLGQSFADIRITNLHYRDTVEADVYQALQQRISVFTNVVGGLQPILSRIPELIADAVLSRAGDESEKSAEAVRALEGAIEEGRATAIDLDEFADFDLTMPKRPDPALTLADLREILSKPRLMPPGREAKPLDGSDFRYEDGDLPEPIRVTVDPAFFEEHSDSVEFWTPGSPAFPPLGRFN</sequence>
<dbReference type="STRING" id="595536.GCA_000178815_02384"/>
<dbReference type="RefSeq" id="WP_003612116.1">
    <property type="nucleotide sequence ID" value="NZ_ADVE02000001.1"/>
</dbReference>
<evidence type="ECO:0000256" key="3">
    <source>
        <dbReference type="ARBA" id="ARBA00022806"/>
    </source>
</evidence>
<dbReference type="Proteomes" id="UP000230709">
    <property type="component" value="Chromosome"/>
</dbReference>
<proteinExistence type="predicted"/>
<dbReference type="KEGG" id="mtw:CQW49_13935"/>